<evidence type="ECO:0000313" key="1">
    <source>
        <dbReference type="EMBL" id="KZS13410.1"/>
    </source>
</evidence>
<name>A0A164WMU6_9CRUS</name>
<keyword evidence="2" id="KW-1185">Reference proteome</keyword>
<comment type="caution">
    <text evidence="1">The sequence shown here is derived from an EMBL/GenBank/DDBJ whole genome shotgun (WGS) entry which is preliminary data.</text>
</comment>
<organism evidence="1 2">
    <name type="scientific">Daphnia magna</name>
    <dbReference type="NCBI Taxonomy" id="35525"/>
    <lineage>
        <taxon>Eukaryota</taxon>
        <taxon>Metazoa</taxon>
        <taxon>Ecdysozoa</taxon>
        <taxon>Arthropoda</taxon>
        <taxon>Crustacea</taxon>
        <taxon>Branchiopoda</taxon>
        <taxon>Diplostraca</taxon>
        <taxon>Cladocera</taxon>
        <taxon>Anomopoda</taxon>
        <taxon>Daphniidae</taxon>
        <taxon>Daphnia</taxon>
    </lineage>
</organism>
<evidence type="ECO:0000313" key="2">
    <source>
        <dbReference type="Proteomes" id="UP000076858"/>
    </source>
</evidence>
<sequence length="84" mass="9434">MVQVSSEQVAQAFSWKSLIFSFFLPSSTPKSLMVYKSALNDIDTIQTSRVTHCLVANAQATAYTSYDKKKQEALILEKKQNKIS</sequence>
<proteinExistence type="predicted"/>
<accession>A0A164WMU6</accession>
<protein>
    <submittedName>
        <fullName evidence="1">Uncharacterized protein</fullName>
    </submittedName>
</protein>
<dbReference type="AlphaFoldDB" id="A0A164WMU6"/>
<gene>
    <name evidence="1" type="ORF">APZ42_021469</name>
</gene>
<reference evidence="1 2" key="1">
    <citation type="submission" date="2016-03" db="EMBL/GenBank/DDBJ databases">
        <title>EvidentialGene: Evidence-directed Construction of Genes on Genomes.</title>
        <authorList>
            <person name="Gilbert D.G."/>
            <person name="Choi J.-H."/>
            <person name="Mockaitis K."/>
            <person name="Colbourne J."/>
            <person name="Pfrender M."/>
        </authorList>
    </citation>
    <scope>NUCLEOTIDE SEQUENCE [LARGE SCALE GENOMIC DNA]</scope>
    <source>
        <strain evidence="1 2">Xinb3</strain>
        <tissue evidence="1">Complete organism</tissue>
    </source>
</reference>
<dbReference type="Proteomes" id="UP000076858">
    <property type="component" value="Unassembled WGS sequence"/>
</dbReference>
<dbReference type="EMBL" id="LRGB01001160">
    <property type="protein sequence ID" value="KZS13410.1"/>
    <property type="molecule type" value="Genomic_DNA"/>
</dbReference>